<comment type="caution">
    <text evidence="1">The sequence shown here is derived from an EMBL/GenBank/DDBJ whole genome shotgun (WGS) entry which is preliminary data.</text>
</comment>
<reference evidence="1 2" key="1">
    <citation type="journal article" date="2025" name="Microbiol. Resour. Announc.">
        <title>Draft genome sequences for Neonectria magnoliae and Neonectria punicea, canker pathogens of Liriodendron tulipifera and Acer saccharum in West Virginia.</title>
        <authorList>
            <person name="Petronek H.M."/>
            <person name="Kasson M.T."/>
            <person name="Metheny A.M."/>
            <person name="Stauder C.M."/>
            <person name="Lovett B."/>
            <person name="Lynch S.C."/>
            <person name="Garnas J.R."/>
            <person name="Kasson L.R."/>
            <person name="Stajich J.E."/>
        </authorList>
    </citation>
    <scope>NUCLEOTIDE SEQUENCE [LARGE SCALE GENOMIC DNA]</scope>
    <source>
        <strain evidence="1 2">NRRL 64653</strain>
    </source>
</reference>
<accession>A0ABR1HKQ3</accession>
<evidence type="ECO:0000313" key="1">
    <source>
        <dbReference type="EMBL" id="KAK7421582.1"/>
    </source>
</evidence>
<keyword evidence="2" id="KW-1185">Reference proteome</keyword>
<dbReference type="EMBL" id="JAZAVJ010000021">
    <property type="protein sequence ID" value="KAK7421582.1"/>
    <property type="molecule type" value="Genomic_DNA"/>
</dbReference>
<name>A0ABR1HKQ3_9HYPO</name>
<gene>
    <name evidence="1" type="ORF">QQX98_002049</name>
</gene>
<organism evidence="1 2">
    <name type="scientific">Neonectria punicea</name>
    <dbReference type="NCBI Taxonomy" id="979145"/>
    <lineage>
        <taxon>Eukaryota</taxon>
        <taxon>Fungi</taxon>
        <taxon>Dikarya</taxon>
        <taxon>Ascomycota</taxon>
        <taxon>Pezizomycotina</taxon>
        <taxon>Sordariomycetes</taxon>
        <taxon>Hypocreomycetidae</taxon>
        <taxon>Hypocreales</taxon>
        <taxon>Nectriaceae</taxon>
        <taxon>Neonectria</taxon>
    </lineage>
</organism>
<evidence type="ECO:0000313" key="2">
    <source>
        <dbReference type="Proteomes" id="UP001498476"/>
    </source>
</evidence>
<proteinExistence type="predicted"/>
<sequence length="77" mass="9035">MPHEQLGHWKEAGDVYMWLFQIAKTFPIQDSTGKKAMAVFMEYFRTITMTLNLRKAQQLGTEELESLESKIQKKLQD</sequence>
<dbReference type="Proteomes" id="UP001498476">
    <property type="component" value="Unassembled WGS sequence"/>
</dbReference>
<protein>
    <submittedName>
        <fullName evidence="1">Uncharacterized protein</fullName>
    </submittedName>
</protein>